<keyword evidence="1" id="KW-0812">Transmembrane</keyword>
<proteinExistence type="predicted"/>
<feature type="transmembrane region" description="Helical" evidence="1">
    <location>
        <begin position="12"/>
        <end position="36"/>
    </location>
</feature>
<evidence type="ECO:0000256" key="1">
    <source>
        <dbReference type="SAM" id="Phobius"/>
    </source>
</evidence>
<dbReference type="EMBL" id="KE504181">
    <property type="protein sequence ID" value="EPS96973.1"/>
    <property type="molecule type" value="Genomic_DNA"/>
</dbReference>
<feature type="transmembrane region" description="Helical" evidence="1">
    <location>
        <begin position="177"/>
        <end position="197"/>
    </location>
</feature>
<dbReference type="HOGENOM" id="CLU_044614_1_0_1"/>
<dbReference type="InParanoid" id="S8E0N9"/>
<evidence type="ECO:0000313" key="3">
    <source>
        <dbReference type="Proteomes" id="UP000015241"/>
    </source>
</evidence>
<dbReference type="Proteomes" id="UP000015241">
    <property type="component" value="Unassembled WGS sequence"/>
</dbReference>
<sequence>MSNFGIDAAQLVALFMETAAWGMQCITVTLCVYTLVSKSHDSKRPVNLSLLAYALVLFGLGTLDIGLAVYRNLQAFVYYSGEGGPTAIFGQISDYVTVLRVSRFQSGCDFLAVLVADSALIYRCYVVYGRRWVVAVPSAILWLAGFACAIAETYYSATATQSTNLAGAAKIEPFLDAFIVCCVSLNVITTALILFRINSIHRASARYFSEASGGTTVSNHLRWSELSRILIESAFIYTLSGVILLIVNFAGSNAVYPVSDINMQIAGIQFDLILIRVGRGIAAEHVEARTSMQTMQFNLRALDAAQVRHPGMHITVTQDTSASTELRSPYSDIESKKGSQHDLVAIQDIGIAITDDELHYV</sequence>
<dbReference type="eggNOG" id="ENOG502SN52">
    <property type="taxonomic scope" value="Eukaryota"/>
</dbReference>
<protein>
    <recommendedName>
        <fullName evidence="4">G-protein coupled receptors family 1 profile domain-containing protein</fullName>
    </recommendedName>
</protein>
<keyword evidence="1" id="KW-1133">Transmembrane helix</keyword>
<keyword evidence="3" id="KW-1185">Reference proteome</keyword>
<dbReference type="OrthoDB" id="3269446at2759"/>
<evidence type="ECO:0008006" key="4">
    <source>
        <dbReference type="Google" id="ProtNLM"/>
    </source>
</evidence>
<name>S8E0N9_FOMSC</name>
<feature type="transmembrane region" description="Helical" evidence="1">
    <location>
        <begin position="229"/>
        <end position="251"/>
    </location>
</feature>
<feature type="transmembrane region" description="Helical" evidence="1">
    <location>
        <begin position="140"/>
        <end position="157"/>
    </location>
</feature>
<dbReference type="AlphaFoldDB" id="S8E0N9"/>
<evidence type="ECO:0000313" key="2">
    <source>
        <dbReference type="EMBL" id="EPS96973.1"/>
    </source>
</evidence>
<accession>S8E0N9</accession>
<gene>
    <name evidence="2" type="ORF">FOMPIDRAFT_1129401</name>
</gene>
<feature type="transmembrane region" description="Helical" evidence="1">
    <location>
        <begin position="48"/>
        <end position="70"/>
    </location>
</feature>
<organism evidence="2 3">
    <name type="scientific">Fomitopsis schrenkii</name>
    <name type="common">Brown rot fungus</name>
    <dbReference type="NCBI Taxonomy" id="2126942"/>
    <lineage>
        <taxon>Eukaryota</taxon>
        <taxon>Fungi</taxon>
        <taxon>Dikarya</taxon>
        <taxon>Basidiomycota</taxon>
        <taxon>Agaricomycotina</taxon>
        <taxon>Agaricomycetes</taxon>
        <taxon>Polyporales</taxon>
        <taxon>Fomitopsis</taxon>
    </lineage>
</organism>
<keyword evidence="1" id="KW-0472">Membrane</keyword>
<reference evidence="2 3" key="1">
    <citation type="journal article" date="2012" name="Science">
        <title>The Paleozoic origin of enzymatic lignin decomposition reconstructed from 31 fungal genomes.</title>
        <authorList>
            <person name="Floudas D."/>
            <person name="Binder M."/>
            <person name="Riley R."/>
            <person name="Barry K."/>
            <person name="Blanchette R.A."/>
            <person name="Henrissat B."/>
            <person name="Martinez A.T."/>
            <person name="Otillar R."/>
            <person name="Spatafora J.W."/>
            <person name="Yadav J.S."/>
            <person name="Aerts A."/>
            <person name="Benoit I."/>
            <person name="Boyd A."/>
            <person name="Carlson A."/>
            <person name="Copeland A."/>
            <person name="Coutinho P.M."/>
            <person name="de Vries R.P."/>
            <person name="Ferreira P."/>
            <person name="Findley K."/>
            <person name="Foster B."/>
            <person name="Gaskell J."/>
            <person name="Glotzer D."/>
            <person name="Gorecki P."/>
            <person name="Heitman J."/>
            <person name="Hesse C."/>
            <person name="Hori C."/>
            <person name="Igarashi K."/>
            <person name="Jurgens J.A."/>
            <person name="Kallen N."/>
            <person name="Kersten P."/>
            <person name="Kohler A."/>
            <person name="Kuees U."/>
            <person name="Kumar T.K.A."/>
            <person name="Kuo A."/>
            <person name="LaButti K."/>
            <person name="Larrondo L.F."/>
            <person name="Lindquist E."/>
            <person name="Ling A."/>
            <person name="Lombard V."/>
            <person name="Lucas S."/>
            <person name="Lundell T."/>
            <person name="Martin R."/>
            <person name="McLaughlin D.J."/>
            <person name="Morgenstern I."/>
            <person name="Morin E."/>
            <person name="Murat C."/>
            <person name="Nagy L.G."/>
            <person name="Nolan M."/>
            <person name="Ohm R.A."/>
            <person name="Patyshakuliyeva A."/>
            <person name="Rokas A."/>
            <person name="Ruiz-Duenas F.J."/>
            <person name="Sabat G."/>
            <person name="Salamov A."/>
            <person name="Samejima M."/>
            <person name="Schmutz J."/>
            <person name="Slot J.C."/>
            <person name="St John F."/>
            <person name="Stenlid J."/>
            <person name="Sun H."/>
            <person name="Sun S."/>
            <person name="Syed K."/>
            <person name="Tsang A."/>
            <person name="Wiebenga A."/>
            <person name="Young D."/>
            <person name="Pisabarro A."/>
            <person name="Eastwood D.C."/>
            <person name="Martin F."/>
            <person name="Cullen D."/>
            <person name="Grigoriev I.V."/>
            <person name="Hibbett D.S."/>
        </authorList>
    </citation>
    <scope>NUCLEOTIDE SEQUENCE</scope>
    <source>
        <strain evidence="3">FP-58527</strain>
    </source>
</reference>